<dbReference type="SUPFAM" id="SSF48403">
    <property type="entry name" value="Ankyrin repeat"/>
    <property type="match status" value="1"/>
</dbReference>
<evidence type="ECO:0000256" key="1">
    <source>
        <dbReference type="SAM" id="MobiDB-lite"/>
    </source>
</evidence>
<feature type="region of interest" description="Disordered" evidence="1">
    <location>
        <begin position="218"/>
        <end position="253"/>
    </location>
</feature>
<proteinExistence type="predicted"/>
<protein>
    <submittedName>
        <fullName evidence="2">Ankyrin repeat isoform A</fullName>
    </submittedName>
</protein>
<keyword evidence="3" id="KW-1185">Reference proteome</keyword>
<feature type="compositionally biased region" description="Acidic residues" evidence="1">
    <location>
        <begin position="240"/>
        <end position="253"/>
    </location>
</feature>
<gene>
    <name evidence="2" type="ORF">C2E20_7788</name>
</gene>
<sequence>MVRLKQTARKSTGIHVPGPLESLWHPALTEAMEQGTPGALAAAASAQSYRPEPDLQYLVEQQFELRHSLCEQPEQLVQRSPFLPESAFGMAPYAAFHGHLPALEFCLQRGAGLEYTGQDQYGGHLHVTALQNAVYKRDGAMTRRLLKAGAMLDNPFLLDCLPPAWGSLLASKAGTWSTDAHLPCYPPAFHDAAAELLRITYKHGMSWQGGRLARWNGWTSGLQTDEGAGPSRPCGSGDSSNEDGEEEGGSESD</sequence>
<comment type="caution">
    <text evidence="2">The sequence shown here is derived from an EMBL/GenBank/DDBJ whole genome shotgun (WGS) entry which is preliminary data.</text>
</comment>
<organism evidence="2 3">
    <name type="scientific">Micractinium conductrix</name>
    <dbReference type="NCBI Taxonomy" id="554055"/>
    <lineage>
        <taxon>Eukaryota</taxon>
        <taxon>Viridiplantae</taxon>
        <taxon>Chlorophyta</taxon>
        <taxon>core chlorophytes</taxon>
        <taxon>Trebouxiophyceae</taxon>
        <taxon>Chlorellales</taxon>
        <taxon>Chlorellaceae</taxon>
        <taxon>Chlorella clade</taxon>
        <taxon>Micractinium</taxon>
    </lineage>
</organism>
<dbReference type="InterPro" id="IPR036770">
    <property type="entry name" value="Ankyrin_rpt-contain_sf"/>
</dbReference>
<accession>A0A2P6V3E6</accession>
<evidence type="ECO:0000313" key="2">
    <source>
        <dbReference type="EMBL" id="PSC68602.1"/>
    </source>
</evidence>
<dbReference type="AlphaFoldDB" id="A0A2P6V3E6"/>
<name>A0A2P6V3E6_9CHLO</name>
<dbReference type="EMBL" id="LHPF02000035">
    <property type="protein sequence ID" value="PSC68602.1"/>
    <property type="molecule type" value="Genomic_DNA"/>
</dbReference>
<evidence type="ECO:0000313" key="3">
    <source>
        <dbReference type="Proteomes" id="UP000239649"/>
    </source>
</evidence>
<dbReference type="Gene3D" id="1.25.40.20">
    <property type="entry name" value="Ankyrin repeat-containing domain"/>
    <property type="match status" value="1"/>
</dbReference>
<reference evidence="2 3" key="1">
    <citation type="journal article" date="2018" name="Plant J.">
        <title>Genome sequences of Chlorella sorokiniana UTEX 1602 and Micractinium conductrix SAG 241.80: implications to maltose excretion by a green alga.</title>
        <authorList>
            <person name="Arriola M.B."/>
            <person name="Velmurugan N."/>
            <person name="Zhang Y."/>
            <person name="Plunkett M.H."/>
            <person name="Hondzo H."/>
            <person name="Barney B.M."/>
        </authorList>
    </citation>
    <scope>NUCLEOTIDE SEQUENCE [LARGE SCALE GENOMIC DNA]</scope>
    <source>
        <strain evidence="2 3">SAG 241.80</strain>
    </source>
</reference>
<dbReference type="Proteomes" id="UP000239649">
    <property type="component" value="Unassembled WGS sequence"/>
</dbReference>